<reference evidence="1" key="1">
    <citation type="submission" date="2018-04" db="EMBL/GenBank/DDBJ databases">
        <title>Transcriptome assembly of Sipha flava.</title>
        <authorList>
            <person name="Scully E.D."/>
            <person name="Geib S.M."/>
            <person name="Palmer N.A."/>
            <person name="Koch K."/>
            <person name="Bradshaw J."/>
            <person name="Heng-Moss T."/>
            <person name="Sarath G."/>
        </authorList>
    </citation>
    <scope>NUCLEOTIDE SEQUENCE</scope>
</reference>
<proteinExistence type="predicted"/>
<sequence length="134" mass="15679">MMSHADNRRHRIADVRLTESDTKARACKESIIVSQIRSFWTTSFGSDIGERSKRNVHRWETLRYRFFKTNFDLISTGGTDRLHGMTNDSRAEKRKRGRGKEIMFQKSVSFQHRFAYGKHYGAYSASYNGLDAKY</sequence>
<gene>
    <name evidence="1" type="ORF">g.138716</name>
</gene>
<protein>
    <submittedName>
        <fullName evidence="1">Uncharacterized protein</fullName>
    </submittedName>
</protein>
<dbReference type="AlphaFoldDB" id="A0A2S2QD07"/>
<name>A0A2S2QD07_9HEMI</name>
<dbReference type="EMBL" id="GGMS01006358">
    <property type="protein sequence ID" value="MBY75561.1"/>
    <property type="molecule type" value="Transcribed_RNA"/>
</dbReference>
<evidence type="ECO:0000313" key="1">
    <source>
        <dbReference type="EMBL" id="MBY75561.1"/>
    </source>
</evidence>
<organism evidence="1">
    <name type="scientific">Sipha flava</name>
    <name type="common">yellow sugarcane aphid</name>
    <dbReference type="NCBI Taxonomy" id="143950"/>
    <lineage>
        <taxon>Eukaryota</taxon>
        <taxon>Metazoa</taxon>
        <taxon>Ecdysozoa</taxon>
        <taxon>Arthropoda</taxon>
        <taxon>Hexapoda</taxon>
        <taxon>Insecta</taxon>
        <taxon>Pterygota</taxon>
        <taxon>Neoptera</taxon>
        <taxon>Paraneoptera</taxon>
        <taxon>Hemiptera</taxon>
        <taxon>Sternorrhyncha</taxon>
        <taxon>Aphidomorpha</taxon>
        <taxon>Aphidoidea</taxon>
        <taxon>Aphididae</taxon>
        <taxon>Sipha</taxon>
    </lineage>
</organism>
<accession>A0A2S2QD07</accession>